<evidence type="ECO:0000259" key="1">
    <source>
        <dbReference type="PROSITE" id="PS50011"/>
    </source>
</evidence>
<dbReference type="InterPro" id="IPR011009">
    <property type="entry name" value="Kinase-like_dom_sf"/>
</dbReference>
<dbReference type="InterPro" id="IPR000719">
    <property type="entry name" value="Prot_kinase_dom"/>
</dbReference>
<feature type="domain" description="Protein kinase" evidence="1">
    <location>
        <begin position="161"/>
        <end position="437"/>
    </location>
</feature>
<gene>
    <name evidence="2" type="ORF">M9Y10_024237</name>
</gene>
<evidence type="ECO:0000313" key="3">
    <source>
        <dbReference type="Proteomes" id="UP001470230"/>
    </source>
</evidence>
<accession>A0ABR2HCH8</accession>
<organism evidence="2 3">
    <name type="scientific">Tritrichomonas musculus</name>
    <dbReference type="NCBI Taxonomy" id="1915356"/>
    <lineage>
        <taxon>Eukaryota</taxon>
        <taxon>Metamonada</taxon>
        <taxon>Parabasalia</taxon>
        <taxon>Tritrichomonadida</taxon>
        <taxon>Tritrichomonadidae</taxon>
        <taxon>Tritrichomonas</taxon>
    </lineage>
</organism>
<protein>
    <recommendedName>
        <fullName evidence="1">Protein kinase domain-containing protein</fullName>
    </recommendedName>
</protein>
<dbReference type="Pfam" id="PF00069">
    <property type="entry name" value="Pkinase"/>
    <property type="match status" value="1"/>
</dbReference>
<dbReference type="Gene3D" id="1.10.510.10">
    <property type="entry name" value="Transferase(Phosphotransferase) domain 1"/>
    <property type="match status" value="1"/>
</dbReference>
<dbReference type="InterPro" id="IPR008271">
    <property type="entry name" value="Ser/Thr_kinase_AS"/>
</dbReference>
<dbReference type="PROSITE" id="PS00108">
    <property type="entry name" value="PROTEIN_KINASE_ST"/>
    <property type="match status" value="1"/>
</dbReference>
<proteinExistence type="predicted"/>
<dbReference type="PANTHER" id="PTHR24361:SF678">
    <property type="entry name" value="SPORULATION-SPECIFIC PROTEIN 1"/>
    <property type="match status" value="1"/>
</dbReference>
<dbReference type="InterPro" id="IPR053235">
    <property type="entry name" value="Ser_Thr_kinase"/>
</dbReference>
<keyword evidence="3" id="KW-1185">Reference proteome</keyword>
<dbReference type="EMBL" id="JAPFFF010000032">
    <property type="protein sequence ID" value="KAK8844379.1"/>
    <property type="molecule type" value="Genomic_DNA"/>
</dbReference>
<reference evidence="2 3" key="1">
    <citation type="submission" date="2024-04" db="EMBL/GenBank/DDBJ databases">
        <title>Tritrichomonas musculus Genome.</title>
        <authorList>
            <person name="Alves-Ferreira E."/>
            <person name="Grigg M."/>
            <person name="Lorenzi H."/>
            <person name="Galac M."/>
        </authorList>
    </citation>
    <scope>NUCLEOTIDE SEQUENCE [LARGE SCALE GENOMIC DNA]</scope>
    <source>
        <strain evidence="2 3">EAF2021</strain>
    </source>
</reference>
<dbReference type="SMART" id="SM00220">
    <property type="entry name" value="S_TKc"/>
    <property type="match status" value="1"/>
</dbReference>
<dbReference type="PROSITE" id="PS50011">
    <property type="entry name" value="PROTEIN_KINASE_DOM"/>
    <property type="match status" value="1"/>
</dbReference>
<name>A0ABR2HCH8_9EUKA</name>
<dbReference type="Proteomes" id="UP001470230">
    <property type="component" value="Unassembled WGS sequence"/>
</dbReference>
<comment type="caution">
    <text evidence="2">The sequence shown here is derived from an EMBL/GenBank/DDBJ whole genome shotgun (WGS) entry which is preliminary data.</text>
</comment>
<dbReference type="SUPFAM" id="SSF56112">
    <property type="entry name" value="Protein kinase-like (PK-like)"/>
    <property type="match status" value="1"/>
</dbReference>
<dbReference type="PANTHER" id="PTHR24361">
    <property type="entry name" value="MITOGEN-ACTIVATED KINASE KINASE KINASE"/>
    <property type="match status" value="1"/>
</dbReference>
<sequence length="456" mass="52746">MMNKKIKLSYSLSGDENRSFIVMVPKDITCKEFLEKINLKYRKKYDYLFFKGSEIDHDDIIYDFWEDDHDYIFVVSDTPDPPKEYELNPLYHPRVFKDSEQTTRATTVSAKPSLLKPGDAIIDPITGQTETKIIEKQKSSAKTDKSEENYFIDEDEENKFHAIIGQIGEGSTSFTYKVIDKRNKTLMCKKVLKYKEGQTTIKDAKRAIQEFHILYNISHPCICKALGINISEKMELVNKKGEKQEITTIAIFLEYIEYGLNEVLKAEINNTLKVRIILDIVHAMNYLHKHGMIHRDLKIENIMLNEFFETKLVDFGLMKITESALDDFSCVEDSMTKGVGTLAYMSPEMMNEEDNYDSKTDVYSFGVVLHFIFTSKFPKQKMMDKMIGKPVELPSPSKLISPFCIKLISMCLEYSPSKRPSFKEILDLMRENSYGLVDGINYSLLKKRDSDLSLIE</sequence>
<evidence type="ECO:0000313" key="2">
    <source>
        <dbReference type="EMBL" id="KAK8844379.1"/>
    </source>
</evidence>